<reference evidence="1 2" key="1">
    <citation type="submission" date="2024-02" db="EMBL/GenBank/DDBJ databases">
        <title>De novo assembly and annotation of 12 fungi associated with fruit tree decline syndrome in Ontario, Canada.</title>
        <authorList>
            <person name="Sulman M."/>
            <person name="Ellouze W."/>
            <person name="Ilyukhin E."/>
        </authorList>
    </citation>
    <scope>NUCLEOTIDE SEQUENCE [LARGE SCALE GENOMIC DNA]</scope>
    <source>
        <strain evidence="1 2">M169</strain>
    </source>
</reference>
<comment type="caution">
    <text evidence="1">The sequence shown here is derived from an EMBL/GenBank/DDBJ whole genome shotgun (WGS) entry which is preliminary data.</text>
</comment>
<protein>
    <submittedName>
        <fullName evidence="1">Uncharacterized protein</fullName>
    </submittedName>
</protein>
<gene>
    <name evidence="1" type="ORF">SLS63_004843</name>
</gene>
<proteinExistence type="predicted"/>
<dbReference type="EMBL" id="JAKNSF020000019">
    <property type="protein sequence ID" value="KAK7732588.1"/>
    <property type="molecule type" value="Genomic_DNA"/>
</dbReference>
<dbReference type="Proteomes" id="UP001430848">
    <property type="component" value="Unassembled WGS sequence"/>
</dbReference>
<accession>A0ABR1PCE5</accession>
<evidence type="ECO:0000313" key="2">
    <source>
        <dbReference type="Proteomes" id="UP001430848"/>
    </source>
</evidence>
<sequence>MSKPAAKTARQRDMERIREENRTTLVNIVKKDLKAEKNAERKKNIQACLAELDVKKTYITGVQCMFAIKGKATKIPADDYTKKYDALDAQSQKLWYCVTDQGPTREQMLQAASYMQLEPRLSGDGFTTMHQIFATVRIPERFRAAGLQGENLRRAEAGKHFLVAFDTGSELQAIERDVWEYIAGANGSSYTGPRVPGAVRGVTGDEGEPRTYIKVEIGYFRDIERRIQIGRWHDVDATCSPRPYERNLSGREILKEFTFIVPKGNGTLIMGTNKPAVVWEYLTTNTKESNDIALIHEWAAAQVAGGASGGQGRAA</sequence>
<evidence type="ECO:0000313" key="1">
    <source>
        <dbReference type="EMBL" id="KAK7732588.1"/>
    </source>
</evidence>
<organism evidence="1 2">
    <name type="scientific">Diaporthe eres</name>
    <name type="common">Phomopsis oblonga</name>
    <dbReference type="NCBI Taxonomy" id="83184"/>
    <lineage>
        <taxon>Eukaryota</taxon>
        <taxon>Fungi</taxon>
        <taxon>Dikarya</taxon>
        <taxon>Ascomycota</taxon>
        <taxon>Pezizomycotina</taxon>
        <taxon>Sordariomycetes</taxon>
        <taxon>Sordariomycetidae</taxon>
        <taxon>Diaporthales</taxon>
        <taxon>Diaporthaceae</taxon>
        <taxon>Diaporthe</taxon>
        <taxon>Diaporthe eres species complex</taxon>
    </lineage>
</organism>
<name>A0ABR1PCE5_DIAER</name>
<keyword evidence="2" id="KW-1185">Reference proteome</keyword>